<proteinExistence type="predicted"/>
<evidence type="ECO:0000313" key="1">
    <source>
        <dbReference type="EMBL" id="RCS40789.1"/>
    </source>
</evidence>
<dbReference type="Proteomes" id="UP000253562">
    <property type="component" value="Unassembled WGS sequence"/>
</dbReference>
<comment type="caution">
    <text evidence="1">The sequence shown here is derived from an EMBL/GenBank/DDBJ whole genome shotgun (WGS) entry which is preliminary data.</text>
</comment>
<name>A0A368KJX0_9BACT</name>
<dbReference type="EMBL" id="QPEX01000046">
    <property type="protein sequence ID" value="RCS40789.1"/>
    <property type="molecule type" value="Genomic_DNA"/>
</dbReference>
<accession>A0A368KJX0</accession>
<organism evidence="1 2">
    <name type="scientific">Bremerella cremea</name>
    <dbReference type="NCBI Taxonomy" id="1031537"/>
    <lineage>
        <taxon>Bacteria</taxon>
        <taxon>Pseudomonadati</taxon>
        <taxon>Planctomycetota</taxon>
        <taxon>Planctomycetia</taxon>
        <taxon>Pirellulales</taxon>
        <taxon>Pirellulaceae</taxon>
        <taxon>Bremerella</taxon>
    </lineage>
</organism>
<reference evidence="1 2" key="1">
    <citation type="submission" date="2018-07" db="EMBL/GenBank/DDBJ databases">
        <title>Comparative genomes isolates from brazilian mangrove.</title>
        <authorList>
            <person name="De Araujo J.E."/>
            <person name="Taketani R.G."/>
            <person name="Silva M.C.P."/>
            <person name="Lourenco M.V."/>
            <person name="Oliveira V.M."/>
            <person name="Andreote F.D."/>
        </authorList>
    </citation>
    <scope>NUCLEOTIDE SEQUENCE [LARGE SCALE GENOMIC DNA]</scope>
    <source>
        <strain evidence="1 2">HEX PRIS-MGV</strain>
    </source>
</reference>
<dbReference type="AlphaFoldDB" id="A0A368KJX0"/>
<protein>
    <submittedName>
        <fullName evidence="1">Uncharacterized protein</fullName>
    </submittedName>
</protein>
<evidence type="ECO:0000313" key="2">
    <source>
        <dbReference type="Proteomes" id="UP000253562"/>
    </source>
</evidence>
<gene>
    <name evidence="1" type="ORF">DTL42_25865</name>
</gene>
<sequence>MPEKVQKLKIQGVCLDHGMEDPNPKIPYELKPIASYTTKPGVAELCQLLGRGDINQRSAQAAAWHLNNDMSWEELANKRIHHLIGPDTPYFSPQELQVAYKAAEYAKEVAKAREKKNESSSSYSPVAEGN</sequence>